<sequence length="383" mass="43321">MTDREEAQRRVVTALAQHLAYLHRTGTAHANRVNEIIDETSAKIGQELLDRLDNLTPAELQAFTRGRYHTDRLKGLRNLLDELVDDMGAQIAELTIDEVRELADQEAGYVRDLIAQAVEGNVPAAPAAASAAMSQPVMGEFVKDMLAEIPADTKKRVYSRIRDGIAQGESNAEIIRALRGTKRMNYQDGLLQTTKNDADRVVRTARQHASNVAYRETYQALGVTEVVWVATLEGRTCRRCAPLDGQRWGIDDPHPEPPLHPRCRCSLAPSFDGEVMGKRPYVKAMKVKGRDSEARYRSIGNMTDKQRKKAGLEVGQVSAGTTYADWFSRQSARYQREWLGDKRYALYKKGGYSLDRFTDPRQREYTLDELRARDRETFEELFG</sequence>
<proteinExistence type="predicted"/>
<evidence type="ECO:0000313" key="2">
    <source>
        <dbReference type="EMBL" id="OBX36976.1"/>
    </source>
</evidence>
<dbReference type="Proteomes" id="UP000092504">
    <property type="component" value="Unassembled WGS sequence"/>
</dbReference>
<dbReference type="InterPro" id="IPR006528">
    <property type="entry name" value="Phage_head_morphogenesis_dom"/>
</dbReference>
<dbReference type="EMBL" id="MAJD01000001">
    <property type="protein sequence ID" value="OBX36976.1"/>
    <property type="molecule type" value="Genomic_DNA"/>
</dbReference>
<dbReference type="AlphaFoldDB" id="A0A1B8P3X1"/>
<organism evidence="2 3">
    <name type="scientific">Halomonas elongata</name>
    <dbReference type="NCBI Taxonomy" id="2746"/>
    <lineage>
        <taxon>Bacteria</taxon>
        <taxon>Pseudomonadati</taxon>
        <taxon>Pseudomonadota</taxon>
        <taxon>Gammaproteobacteria</taxon>
        <taxon>Oceanospirillales</taxon>
        <taxon>Halomonadaceae</taxon>
        <taxon>Halomonas</taxon>
    </lineage>
</organism>
<evidence type="ECO:0000313" key="3">
    <source>
        <dbReference type="Proteomes" id="UP000092504"/>
    </source>
</evidence>
<dbReference type="NCBIfam" id="TIGR01641">
    <property type="entry name" value="phageSPP1_gp7"/>
    <property type="match status" value="1"/>
</dbReference>
<gene>
    <name evidence="2" type="ORF">A8U91_01324</name>
</gene>
<evidence type="ECO:0000259" key="1">
    <source>
        <dbReference type="Pfam" id="PF04233"/>
    </source>
</evidence>
<feature type="domain" description="Phage head morphogenesis" evidence="1">
    <location>
        <begin position="157"/>
        <end position="267"/>
    </location>
</feature>
<protein>
    <submittedName>
        <fullName evidence="2">Phage Mu protein F like protein</fullName>
    </submittedName>
</protein>
<dbReference type="Pfam" id="PF04233">
    <property type="entry name" value="Phage_Mu_F"/>
    <property type="match status" value="1"/>
</dbReference>
<reference evidence="2 3" key="1">
    <citation type="submission" date="2016-06" db="EMBL/GenBank/DDBJ databases">
        <title>Genome sequence of halotolerant plant growth promoting strain of Halomonas elongata HEK1 isolated from salterns of Rann of Kutch, Gujarat, India.</title>
        <authorList>
            <person name="Gaba S."/>
            <person name="Singh R.N."/>
            <person name="Abrol S."/>
            <person name="Kaushik R."/>
            <person name="Saxena A.K."/>
        </authorList>
    </citation>
    <scope>NUCLEOTIDE SEQUENCE [LARGE SCALE GENOMIC DNA]</scope>
    <source>
        <strain evidence="2 3">HEK1</strain>
    </source>
</reference>
<name>A0A1B8P3X1_HALEL</name>
<accession>A0A1B8P3X1</accession>
<comment type="caution">
    <text evidence="2">The sequence shown here is derived from an EMBL/GenBank/DDBJ whole genome shotgun (WGS) entry which is preliminary data.</text>
</comment>